<dbReference type="CDD" id="cd07381">
    <property type="entry name" value="MPP_CapA"/>
    <property type="match status" value="1"/>
</dbReference>
<keyword evidence="6" id="KW-1185">Reference proteome</keyword>
<name>A0ABT8FFI8_9ACTN</name>
<feature type="signal peptide" evidence="3">
    <location>
        <begin position="1"/>
        <end position="23"/>
    </location>
</feature>
<keyword evidence="5" id="KW-0378">Hydrolase</keyword>
<dbReference type="GO" id="GO:0016787">
    <property type="term" value="F:hydrolase activity"/>
    <property type="evidence" value="ECO:0007669"/>
    <property type="project" value="UniProtKB-KW"/>
</dbReference>
<gene>
    <name evidence="5" type="ORF">QWY28_10895</name>
</gene>
<organism evidence="5 6">
    <name type="scientific">Nocardioides oceani</name>
    <dbReference type="NCBI Taxonomy" id="3058369"/>
    <lineage>
        <taxon>Bacteria</taxon>
        <taxon>Bacillati</taxon>
        <taxon>Actinomycetota</taxon>
        <taxon>Actinomycetes</taxon>
        <taxon>Propionibacteriales</taxon>
        <taxon>Nocardioidaceae</taxon>
        <taxon>Nocardioides</taxon>
    </lineage>
</organism>
<evidence type="ECO:0000313" key="6">
    <source>
        <dbReference type="Proteomes" id="UP001168620"/>
    </source>
</evidence>
<feature type="region of interest" description="Disordered" evidence="2">
    <location>
        <begin position="19"/>
        <end position="50"/>
    </location>
</feature>
<feature type="chain" id="PRO_5045408734" evidence="3">
    <location>
        <begin position="24"/>
        <end position="449"/>
    </location>
</feature>
<feature type="domain" description="Capsule synthesis protein CapA" evidence="4">
    <location>
        <begin position="138"/>
        <end position="382"/>
    </location>
</feature>
<dbReference type="PROSITE" id="PS51257">
    <property type="entry name" value="PROKAR_LIPOPROTEIN"/>
    <property type="match status" value="1"/>
</dbReference>
<keyword evidence="3" id="KW-0732">Signal</keyword>
<dbReference type="EC" id="3.1.-.-" evidence="5"/>
<comment type="caution">
    <text evidence="5">The sequence shown here is derived from an EMBL/GenBank/DDBJ whole genome shotgun (WGS) entry which is preliminary data.</text>
</comment>
<accession>A0ABT8FFI8</accession>
<evidence type="ECO:0000256" key="3">
    <source>
        <dbReference type="SAM" id="SignalP"/>
    </source>
</evidence>
<evidence type="ECO:0000259" key="4">
    <source>
        <dbReference type="SMART" id="SM00854"/>
    </source>
</evidence>
<comment type="similarity">
    <text evidence="1">Belongs to the CapA family.</text>
</comment>
<dbReference type="PANTHER" id="PTHR33393">
    <property type="entry name" value="POLYGLUTAMINE SYNTHESIS ACCESSORY PROTEIN RV0574C-RELATED"/>
    <property type="match status" value="1"/>
</dbReference>
<dbReference type="InterPro" id="IPR052169">
    <property type="entry name" value="CW_Biosynth-Accessory"/>
</dbReference>
<protein>
    <submittedName>
        <fullName evidence="5">CapA family protein</fullName>
        <ecNumber evidence="5">3.1.-.-</ecNumber>
    </submittedName>
</protein>
<evidence type="ECO:0000256" key="2">
    <source>
        <dbReference type="SAM" id="MobiDB-lite"/>
    </source>
</evidence>
<dbReference type="RefSeq" id="WP_300952560.1">
    <property type="nucleotide sequence ID" value="NZ_JAUHJQ010000003.1"/>
</dbReference>
<dbReference type="PANTHER" id="PTHR33393:SF13">
    <property type="entry name" value="PGA BIOSYNTHESIS PROTEIN CAPA"/>
    <property type="match status" value="1"/>
</dbReference>
<reference evidence="5" key="1">
    <citation type="submission" date="2023-06" db="EMBL/GenBank/DDBJ databases">
        <title>Draft genome sequence of Nocardioides sp. SOB77.</title>
        <authorList>
            <person name="Zhang G."/>
        </authorList>
    </citation>
    <scope>NUCLEOTIDE SEQUENCE</scope>
    <source>
        <strain evidence="5">SOB77</strain>
    </source>
</reference>
<evidence type="ECO:0000313" key="5">
    <source>
        <dbReference type="EMBL" id="MDN4173452.1"/>
    </source>
</evidence>
<evidence type="ECO:0000256" key="1">
    <source>
        <dbReference type="ARBA" id="ARBA00005662"/>
    </source>
</evidence>
<dbReference type="InterPro" id="IPR019079">
    <property type="entry name" value="Capsule_synth_CapA"/>
</dbReference>
<proteinExistence type="inferred from homology"/>
<sequence>MRRWGTGLALATLLLAGCTDETAEPGASPTTSGPPEAEPGPEQGPEQEQKPELVVVGHATQPQLRLSRRTSARVTSGEVTRWRGRRVVAAGPVERRLRAVEGDPGTVAVVPLEEVRPTVVAATVAGRDPVRDDPRAVRVAVVGDVMLVRGVPDPWGALAPTAGRLRAADVTVGNLESTLSLDGEPMQDPPSDSFGATPALLGPLQRAGFDVLSLANNHTGDFGERALLDTVRTLRRSPVEVFGAGPDRAAASRPAYLVRGGVRFAFVGFNAIGETPQATPAGPGALSVRMPPRTGPLVEADLRHVERTIARAEREADVVVVLPHWGTQYTHEPVPVQRTVARRLVAAGADLVVGGHPHWVQGVDAVAGVPVVHSLGNFVFDMDFMEQTLEGVVLEATFWGADLRDVRLVPYAMDPATFAPRFVRGARAADILGDVWSTSTGPYAVTGAS</sequence>
<dbReference type="EMBL" id="JAUHJQ010000003">
    <property type="protein sequence ID" value="MDN4173452.1"/>
    <property type="molecule type" value="Genomic_DNA"/>
</dbReference>
<dbReference type="SUPFAM" id="SSF56300">
    <property type="entry name" value="Metallo-dependent phosphatases"/>
    <property type="match status" value="1"/>
</dbReference>
<dbReference type="SMART" id="SM00854">
    <property type="entry name" value="PGA_cap"/>
    <property type="match status" value="1"/>
</dbReference>
<dbReference type="Gene3D" id="3.60.21.10">
    <property type="match status" value="1"/>
</dbReference>
<dbReference type="InterPro" id="IPR029052">
    <property type="entry name" value="Metallo-depent_PP-like"/>
</dbReference>
<dbReference type="Pfam" id="PF09587">
    <property type="entry name" value="PGA_cap"/>
    <property type="match status" value="1"/>
</dbReference>
<dbReference type="Proteomes" id="UP001168620">
    <property type="component" value="Unassembled WGS sequence"/>
</dbReference>